<dbReference type="OrthoDB" id="1243683at2759"/>
<dbReference type="RefSeq" id="XP_016516225.1">
    <property type="nucleotide sequence ID" value="XM_016660739.1"/>
</dbReference>
<dbReference type="PaxDb" id="4097-A0A1S4DS23"/>
<name>A0A1S4DS23_TOBAC</name>
<gene>
    <name evidence="3" type="primary">LOC107832844</name>
</gene>
<proteinExistence type="predicted"/>
<sequence length="112" mass="11995">MYVPAPPNVPSMAGPGSDPGWTHQHYHHSTVGSGFFRRYFSNLCFALSSCFYFLCCCWALEDCVGRRSWALGRRDPPLGLGAGSASGPFEPQPPDIPVVLPGSPAPAEGTLL</sequence>
<dbReference type="AlphaFoldDB" id="A0A1S4DS23"/>
<organism evidence="3">
    <name type="scientific">Nicotiana tabacum</name>
    <name type="common">Common tobacco</name>
    <dbReference type="NCBI Taxonomy" id="4097"/>
    <lineage>
        <taxon>Eukaryota</taxon>
        <taxon>Viridiplantae</taxon>
        <taxon>Streptophyta</taxon>
        <taxon>Embryophyta</taxon>
        <taxon>Tracheophyta</taxon>
        <taxon>Spermatophyta</taxon>
        <taxon>Magnoliopsida</taxon>
        <taxon>eudicotyledons</taxon>
        <taxon>Gunneridae</taxon>
        <taxon>Pentapetalae</taxon>
        <taxon>asterids</taxon>
        <taxon>lamiids</taxon>
        <taxon>Solanales</taxon>
        <taxon>Solanaceae</taxon>
        <taxon>Nicotianoideae</taxon>
        <taxon>Nicotianeae</taxon>
        <taxon>Nicotiana</taxon>
    </lineage>
</organism>
<dbReference type="KEGG" id="nta:107832844"/>
<feature type="region of interest" description="Disordered" evidence="1">
    <location>
        <begin position="81"/>
        <end position="112"/>
    </location>
</feature>
<keyword evidence="2" id="KW-0812">Transmembrane</keyword>
<accession>A0A1S4DS23</accession>
<keyword evidence="2" id="KW-0472">Membrane</keyword>
<keyword evidence="2" id="KW-1133">Transmembrane helix</keyword>
<evidence type="ECO:0000256" key="2">
    <source>
        <dbReference type="SAM" id="Phobius"/>
    </source>
</evidence>
<feature type="transmembrane region" description="Helical" evidence="2">
    <location>
        <begin position="39"/>
        <end position="60"/>
    </location>
</feature>
<reference evidence="3" key="1">
    <citation type="submission" date="2025-08" db="UniProtKB">
        <authorList>
            <consortium name="RefSeq"/>
        </authorList>
    </citation>
    <scope>IDENTIFICATION</scope>
</reference>
<evidence type="ECO:0000256" key="1">
    <source>
        <dbReference type="SAM" id="MobiDB-lite"/>
    </source>
</evidence>
<evidence type="ECO:0000313" key="3">
    <source>
        <dbReference type="RefSeq" id="XP_016516225.1"/>
    </source>
</evidence>
<protein>
    <submittedName>
        <fullName evidence="3">Uncharacterized protein</fullName>
    </submittedName>
</protein>